<name>A0A418E1Y0_APHAT</name>
<evidence type="ECO:0000313" key="4">
    <source>
        <dbReference type="Proteomes" id="UP000285712"/>
    </source>
</evidence>
<dbReference type="EMBL" id="QUTH01007810">
    <property type="protein sequence ID" value="RHZ03863.1"/>
    <property type="molecule type" value="Genomic_DNA"/>
</dbReference>
<organism evidence="2 3">
    <name type="scientific">Aphanomyces astaci</name>
    <name type="common">Crayfish plague agent</name>
    <dbReference type="NCBI Taxonomy" id="112090"/>
    <lineage>
        <taxon>Eukaryota</taxon>
        <taxon>Sar</taxon>
        <taxon>Stramenopiles</taxon>
        <taxon>Oomycota</taxon>
        <taxon>Saprolegniomycetes</taxon>
        <taxon>Saprolegniales</taxon>
        <taxon>Verrucalvaceae</taxon>
        <taxon>Aphanomyces</taxon>
    </lineage>
</organism>
<accession>A0A418E1Y0</accession>
<evidence type="ECO:0000313" key="2">
    <source>
        <dbReference type="EMBL" id="RHZ03863.1"/>
    </source>
</evidence>
<sequence length="194" mass="21643">MVLVRVDLWVMVEGIVWSGFDGIGYVLDASRGYLGDINMWSTESVIPTTFKQKGAYFTSFGGSLMCPETRASGMITLFQLIKRDLACGMVVTANLYPTTDIFLISVLASRLSLATQSQVDVACWHNSNYDRCRRWYVTQSTRLVRELVHPTDIALMEALASAASRKVIPLRIALMQYVRDFEASQLQIGLSLDG</sequence>
<reference evidence="3 4" key="1">
    <citation type="submission" date="2018-08" db="EMBL/GenBank/DDBJ databases">
        <title>Aphanomyces genome sequencing and annotation.</title>
        <authorList>
            <person name="Minardi D."/>
            <person name="Oidtmann B."/>
            <person name="Van Der Giezen M."/>
            <person name="Studholme D.J."/>
        </authorList>
    </citation>
    <scope>NUCLEOTIDE SEQUENCE [LARGE SCALE GENOMIC DNA]</scope>
    <source>
        <strain evidence="2 3">Da</strain>
        <strain evidence="1 4">Sv</strain>
    </source>
</reference>
<evidence type="ECO:0000313" key="1">
    <source>
        <dbReference type="EMBL" id="RHY92717.1"/>
    </source>
</evidence>
<dbReference type="VEuPathDB" id="FungiDB:H257_15907"/>
<proteinExistence type="predicted"/>
<dbReference type="Proteomes" id="UP000285712">
    <property type="component" value="Unassembled WGS sequence"/>
</dbReference>
<evidence type="ECO:0000313" key="3">
    <source>
        <dbReference type="Proteomes" id="UP000285430"/>
    </source>
</evidence>
<gene>
    <name evidence="1" type="ORF">DYB35_007931</name>
    <name evidence="2" type="ORF">DYB37_007015</name>
</gene>
<dbReference type="EMBL" id="QUTG01003189">
    <property type="protein sequence ID" value="RHY92717.1"/>
    <property type="molecule type" value="Genomic_DNA"/>
</dbReference>
<protein>
    <submittedName>
        <fullName evidence="2">Uncharacterized protein</fullName>
    </submittedName>
</protein>
<dbReference type="Proteomes" id="UP000285430">
    <property type="component" value="Unassembled WGS sequence"/>
</dbReference>
<comment type="caution">
    <text evidence="2">The sequence shown here is derived from an EMBL/GenBank/DDBJ whole genome shotgun (WGS) entry which is preliminary data.</text>
</comment>
<dbReference type="AlphaFoldDB" id="A0A418E1Y0"/>